<dbReference type="InterPro" id="IPR021109">
    <property type="entry name" value="Peptidase_aspartic_dom_sf"/>
</dbReference>
<dbReference type="InterPro" id="IPR001478">
    <property type="entry name" value="PDZ"/>
</dbReference>
<dbReference type="STRING" id="425514.SAMN05443550_1132"/>
<dbReference type="SUPFAM" id="SSF50156">
    <property type="entry name" value="PDZ domain-like"/>
    <property type="match status" value="1"/>
</dbReference>
<organism evidence="2 3">
    <name type="scientific">Pedobacter hartonius</name>
    <dbReference type="NCBI Taxonomy" id="425514"/>
    <lineage>
        <taxon>Bacteria</taxon>
        <taxon>Pseudomonadati</taxon>
        <taxon>Bacteroidota</taxon>
        <taxon>Sphingobacteriia</taxon>
        <taxon>Sphingobacteriales</taxon>
        <taxon>Sphingobacteriaceae</taxon>
        <taxon>Pedobacter</taxon>
    </lineage>
</organism>
<evidence type="ECO:0000259" key="1">
    <source>
        <dbReference type="PROSITE" id="PS50106"/>
    </source>
</evidence>
<evidence type="ECO:0000313" key="2">
    <source>
        <dbReference type="EMBL" id="SEB16145.1"/>
    </source>
</evidence>
<keyword evidence="2" id="KW-0378">Hydrolase</keyword>
<dbReference type="Pfam" id="PF13650">
    <property type="entry name" value="Asp_protease_2"/>
    <property type="match status" value="1"/>
</dbReference>
<accession>A0A1H4H2W1</accession>
<dbReference type="Proteomes" id="UP000198850">
    <property type="component" value="Unassembled WGS sequence"/>
</dbReference>
<dbReference type="Pfam" id="PF17820">
    <property type="entry name" value="PDZ_6"/>
    <property type="match status" value="1"/>
</dbReference>
<name>A0A1H4H2W1_9SPHI</name>
<dbReference type="InterPro" id="IPR041489">
    <property type="entry name" value="PDZ_6"/>
</dbReference>
<reference evidence="2 3" key="1">
    <citation type="submission" date="2016-10" db="EMBL/GenBank/DDBJ databases">
        <authorList>
            <person name="de Groot N.N."/>
        </authorList>
    </citation>
    <scope>NUCLEOTIDE SEQUENCE [LARGE SCALE GENOMIC DNA]</scope>
    <source>
        <strain evidence="2 3">DSM 19033</strain>
    </source>
</reference>
<proteinExistence type="predicted"/>
<dbReference type="GO" id="GO:0008233">
    <property type="term" value="F:peptidase activity"/>
    <property type="evidence" value="ECO:0007669"/>
    <property type="project" value="UniProtKB-KW"/>
</dbReference>
<dbReference type="InterPro" id="IPR036034">
    <property type="entry name" value="PDZ_sf"/>
</dbReference>
<dbReference type="PROSITE" id="PS50106">
    <property type="entry name" value="PDZ"/>
    <property type="match status" value="1"/>
</dbReference>
<dbReference type="GO" id="GO:0006508">
    <property type="term" value="P:proteolysis"/>
    <property type="evidence" value="ECO:0007669"/>
    <property type="project" value="UniProtKB-KW"/>
</dbReference>
<dbReference type="Gene3D" id="2.40.70.10">
    <property type="entry name" value="Acid Proteases"/>
    <property type="match status" value="2"/>
</dbReference>
<evidence type="ECO:0000313" key="3">
    <source>
        <dbReference type="Proteomes" id="UP000198850"/>
    </source>
</evidence>
<keyword evidence="2" id="KW-0645">Protease</keyword>
<dbReference type="CDD" id="cd05483">
    <property type="entry name" value="retropepsin_like_bacteria"/>
    <property type="match status" value="1"/>
</dbReference>
<dbReference type="SMART" id="SM00228">
    <property type="entry name" value="PDZ"/>
    <property type="match status" value="1"/>
</dbReference>
<protein>
    <submittedName>
        <fullName evidence="2">Aspartyl protease</fullName>
    </submittedName>
</protein>
<gene>
    <name evidence="2" type="ORF">SAMN05443550_1132</name>
</gene>
<feature type="domain" description="PDZ" evidence="1">
    <location>
        <begin position="325"/>
        <end position="401"/>
    </location>
</feature>
<dbReference type="InterPro" id="IPR034122">
    <property type="entry name" value="Retropepsin-like_bacterial"/>
</dbReference>
<sequence length="428" mass="48163">MTGSMQKIMITDWPVNRFKGLKSMLCIVLFSILAMHIPILSGAQSFEFDGKRKKDVISFIRIKNLIVIPVFINGKGPYNFLLDTGVGQMIITDTSFLKSLNVKLFKTYKIQGYGLGKEIEAILTRNITANVGKSEIRNIPAAIFKEDIFDLSSYLGMKIHGILGYYFFKSFIVKINYSSNRMTYYAPDTNPRIKGAKIPMQILNAKPYIHAKIRIDSATTTDVHLLVDNGSSHPLLLEAIGDQPFPLPKHTIAANLGVGINGVISGAMGRLPALKLEKFNFNNILAGFPEYSTKRMEIEGTPRNGTLGAEVLKHFVVTFDYQHEVMYLKKSNAFKKKFDHDMSGMEIYTANAPKFKYIIGRIEAGSPAETVGLNEGDEILSVDLKPMGNYTLNDLTEIFRDHDGRQILIEVSRKDERHMVILKLKRRI</sequence>
<dbReference type="Gene3D" id="2.30.42.10">
    <property type="match status" value="1"/>
</dbReference>
<dbReference type="AlphaFoldDB" id="A0A1H4H2W1"/>
<dbReference type="EMBL" id="FNRA01000013">
    <property type="protein sequence ID" value="SEB16145.1"/>
    <property type="molecule type" value="Genomic_DNA"/>
</dbReference>
<keyword evidence="3" id="KW-1185">Reference proteome</keyword>